<dbReference type="Proteomes" id="UP000320176">
    <property type="component" value="Unassembled WGS sequence"/>
</dbReference>
<proteinExistence type="predicted"/>
<reference evidence="1 2" key="1">
    <citation type="submission" date="2019-02" db="EMBL/GenBank/DDBJ databases">
        <title>Deep-cultivation of Planctomycetes and their phenomic and genomic characterization uncovers novel biology.</title>
        <authorList>
            <person name="Wiegand S."/>
            <person name="Jogler M."/>
            <person name="Boedeker C."/>
            <person name="Pinto D."/>
            <person name="Vollmers J."/>
            <person name="Rivas-Marin E."/>
            <person name="Kohn T."/>
            <person name="Peeters S.H."/>
            <person name="Heuer A."/>
            <person name="Rast P."/>
            <person name="Oberbeckmann S."/>
            <person name="Bunk B."/>
            <person name="Jeske O."/>
            <person name="Meyerdierks A."/>
            <person name="Storesund J.E."/>
            <person name="Kallscheuer N."/>
            <person name="Luecker S."/>
            <person name="Lage O.M."/>
            <person name="Pohl T."/>
            <person name="Merkel B.J."/>
            <person name="Hornburger P."/>
            <person name="Mueller R.-W."/>
            <person name="Bruemmer F."/>
            <person name="Labrenz M."/>
            <person name="Spormann A.M."/>
            <person name="Op Den Camp H."/>
            <person name="Overmann J."/>
            <person name="Amann R."/>
            <person name="Jetten M.S.M."/>
            <person name="Mascher T."/>
            <person name="Medema M.H."/>
            <person name="Devos D.P."/>
            <person name="Kaster A.-K."/>
            <person name="Ovreas L."/>
            <person name="Rohde M."/>
            <person name="Galperin M.Y."/>
            <person name="Jogler C."/>
        </authorList>
    </citation>
    <scope>NUCLEOTIDE SEQUENCE [LARGE SCALE GENOMIC DNA]</scope>
    <source>
        <strain evidence="1 2">Pla52n</strain>
    </source>
</reference>
<name>A0A5C6AXN4_9BACT</name>
<keyword evidence="2" id="KW-1185">Reference proteome</keyword>
<gene>
    <name evidence="1" type="ORF">Pla52n_39820</name>
</gene>
<dbReference type="EMBL" id="SJPN01000004">
    <property type="protein sequence ID" value="TWU02894.1"/>
    <property type="molecule type" value="Genomic_DNA"/>
</dbReference>
<protein>
    <submittedName>
        <fullName evidence="1">Uncharacterized protein</fullName>
    </submittedName>
</protein>
<accession>A0A5C6AXN4</accession>
<dbReference type="AlphaFoldDB" id="A0A5C6AXN4"/>
<organism evidence="1 2">
    <name type="scientific">Stieleria varia</name>
    <dbReference type="NCBI Taxonomy" id="2528005"/>
    <lineage>
        <taxon>Bacteria</taxon>
        <taxon>Pseudomonadati</taxon>
        <taxon>Planctomycetota</taxon>
        <taxon>Planctomycetia</taxon>
        <taxon>Pirellulales</taxon>
        <taxon>Pirellulaceae</taxon>
        <taxon>Stieleria</taxon>
    </lineage>
</organism>
<comment type="caution">
    <text evidence="1">The sequence shown here is derived from an EMBL/GenBank/DDBJ whole genome shotgun (WGS) entry which is preliminary data.</text>
</comment>
<sequence>MGRTCRICGRSRPNELTTMAADSLAFPFTARVMGEKVDVVDSINSEYFGLDLVVLHQKNRYAIAAHCVELQKPLPDGHVYLAAYLRWRSRF</sequence>
<evidence type="ECO:0000313" key="2">
    <source>
        <dbReference type="Proteomes" id="UP000320176"/>
    </source>
</evidence>
<evidence type="ECO:0000313" key="1">
    <source>
        <dbReference type="EMBL" id="TWU02894.1"/>
    </source>
</evidence>